<proteinExistence type="predicted"/>
<evidence type="ECO:0000256" key="1">
    <source>
        <dbReference type="SAM" id="Coils"/>
    </source>
</evidence>
<gene>
    <name evidence="2" type="ORF">O9U_11040</name>
</gene>
<organism evidence="2 3">
    <name type="scientific">Lactococcus lactis subsp. lactis A12</name>
    <dbReference type="NCBI Taxonomy" id="1137134"/>
    <lineage>
        <taxon>Bacteria</taxon>
        <taxon>Bacillati</taxon>
        <taxon>Bacillota</taxon>
        <taxon>Bacilli</taxon>
        <taxon>Lactobacillales</taxon>
        <taxon>Streptococcaceae</taxon>
        <taxon>Lactococcus</taxon>
    </lineage>
</organism>
<accession>S6FRJ9</accession>
<dbReference type="EMBL" id="CBLU010000005">
    <property type="protein sequence ID" value="CDG03682.1"/>
    <property type="molecule type" value="Genomic_DNA"/>
</dbReference>
<dbReference type="Proteomes" id="UP000015361">
    <property type="component" value="Unassembled WGS sequence"/>
</dbReference>
<feature type="coiled-coil region" evidence="1">
    <location>
        <begin position="111"/>
        <end position="138"/>
    </location>
</feature>
<protein>
    <submittedName>
        <fullName evidence="2">Uncharacterized protein</fullName>
    </submittedName>
</protein>
<evidence type="ECO:0000313" key="3">
    <source>
        <dbReference type="Proteomes" id="UP000015361"/>
    </source>
</evidence>
<sequence length="148" mass="16905">MKLSQLFKRRQKEIATQAAKMKKSTLPVLIPEGDLVPSQYRYPSDFLKYSDEIIKKRLKAFPEGGLDSGNANFLDVAIDQVALQAMNSLDYQRMAHQEVIEKLVACHKSRHEEFKSHLVEVKRQLAEQETEVKISKQALETHAPEKGV</sequence>
<name>S6FRJ9_LACLL</name>
<dbReference type="AlphaFoldDB" id="S6FRJ9"/>
<evidence type="ECO:0000313" key="2">
    <source>
        <dbReference type="EMBL" id="CDG03682.1"/>
    </source>
</evidence>
<reference evidence="2 3" key="1">
    <citation type="journal article" date="2013" name="Appl. Environ. Microbiol.">
        <title>The Carbohydrate Metabolism Signature of Lactococcus lactis Strain A12 Reveals Its Sourdough Ecosystem Origin.</title>
        <authorList>
            <person name="Passerini D."/>
            <person name="Coddeville M."/>
            <person name="Le Bourgeois P."/>
            <person name="Loubiere P."/>
            <person name="Ritzenthaler P."/>
            <person name="Fontagne-Faucher C."/>
            <person name="Daveran-Mingot M.L."/>
            <person name="Cocaign-Bousquet M."/>
        </authorList>
    </citation>
    <scope>NUCLEOTIDE SEQUENCE [LARGE SCALE GENOMIC DNA]</scope>
    <source>
        <strain evidence="2 3">A12</strain>
    </source>
</reference>
<comment type="caution">
    <text evidence="2">The sequence shown here is derived from an EMBL/GenBank/DDBJ whole genome shotgun (WGS) entry which is preliminary data.</text>
</comment>
<dbReference type="RefSeq" id="WP_021721918.1">
    <property type="nucleotide sequence ID" value="NZ_CBLU010000005.1"/>
</dbReference>
<keyword evidence="1" id="KW-0175">Coiled coil</keyword>